<reference evidence="1 2" key="1">
    <citation type="journal article" date="2019" name="Int. J. Syst. Evol. Microbiol.">
        <title>The Global Catalogue of Microorganisms (GCM) 10K type strain sequencing project: providing services to taxonomists for standard genome sequencing and annotation.</title>
        <authorList>
            <consortium name="The Broad Institute Genomics Platform"/>
            <consortium name="The Broad Institute Genome Sequencing Center for Infectious Disease"/>
            <person name="Wu L."/>
            <person name="Ma J."/>
        </authorList>
    </citation>
    <scope>NUCLEOTIDE SEQUENCE [LARGE SCALE GENOMIC DNA]</scope>
    <source>
        <strain evidence="1 2">JCM 10303</strain>
    </source>
</reference>
<evidence type="ECO:0000313" key="2">
    <source>
        <dbReference type="Proteomes" id="UP001500729"/>
    </source>
</evidence>
<organism evidence="1 2">
    <name type="scientific">Saccharopolyspora erythraea</name>
    <name type="common">Streptomyces erythraeus</name>
    <dbReference type="NCBI Taxonomy" id="1836"/>
    <lineage>
        <taxon>Bacteria</taxon>
        <taxon>Bacillati</taxon>
        <taxon>Actinomycetota</taxon>
        <taxon>Actinomycetes</taxon>
        <taxon>Pseudonocardiales</taxon>
        <taxon>Pseudonocardiaceae</taxon>
        <taxon>Saccharopolyspora</taxon>
    </lineage>
</organism>
<evidence type="ECO:0000313" key="1">
    <source>
        <dbReference type="EMBL" id="GAA0538650.1"/>
    </source>
</evidence>
<accession>A0ABN1DAK5</accession>
<name>A0ABN1DAK5_SACER</name>
<dbReference type="EMBL" id="BAAAGS010000029">
    <property type="protein sequence ID" value="GAA0538650.1"/>
    <property type="molecule type" value="Genomic_DNA"/>
</dbReference>
<comment type="caution">
    <text evidence="1">The sequence shown here is derived from an EMBL/GenBank/DDBJ whole genome shotgun (WGS) entry which is preliminary data.</text>
</comment>
<protein>
    <submittedName>
        <fullName evidence="1">Uncharacterized protein</fullName>
    </submittedName>
</protein>
<keyword evidence="2" id="KW-1185">Reference proteome</keyword>
<proteinExistence type="predicted"/>
<dbReference type="Proteomes" id="UP001500729">
    <property type="component" value="Unassembled WGS sequence"/>
</dbReference>
<gene>
    <name evidence="1" type="ORF">GCM10009533_42300</name>
</gene>
<sequence>MEKAGQMAYGGDRRDRRAWAARGLVRFGDPPVVGRWGVCRKLSLLPTGRPERESRLEARPGRFRIGQAPIV</sequence>